<evidence type="ECO:0000313" key="13">
    <source>
        <dbReference type="EnsemblPlants" id="AET4Gv20454100.7"/>
    </source>
</evidence>
<dbReference type="GO" id="GO:0005525">
    <property type="term" value="F:GTP binding"/>
    <property type="evidence" value="ECO:0007669"/>
    <property type="project" value="UniProtKB-KW"/>
</dbReference>
<reference evidence="14" key="2">
    <citation type="journal article" date="2017" name="Nat. Plants">
        <title>The Aegilops tauschii genome reveals multiple impacts of transposons.</title>
        <authorList>
            <person name="Zhao G."/>
            <person name="Zou C."/>
            <person name="Li K."/>
            <person name="Wang K."/>
            <person name="Li T."/>
            <person name="Gao L."/>
            <person name="Zhang X."/>
            <person name="Wang H."/>
            <person name="Yang Z."/>
            <person name="Liu X."/>
            <person name="Jiang W."/>
            <person name="Mao L."/>
            <person name="Kong X."/>
            <person name="Jiao Y."/>
            <person name="Jia J."/>
        </authorList>
    </citation>
    <scope>NUCLEOTIDE SEQUENCE [LARGE SCALE GENOMIC DNA]</scope>
    <source>
        <strain evidence="14">cv. AL8/78</strain>
    </source>
</reference>
<reference evidence="13" key="4">
    <citation type="submission" date="2019-03" db="UniProtKB">
        <authorList>
            <consortium name="EnsemblPlants"/>
        </authorList>
    </citation>
    <scope>IDENTIFICATION</scope>
</reference>
<dbReference type="SMART" id="SM01362">
    <property type="entry name" value="DUF663"/>
    <property type="match status" value="1"/>
</dbReference>
<comment type="subcellular location">
    <subcellularLocation>
        <location evidence="1">Nucleus</location>
        <location evidence="1">Nucleolus</location>
    </subcellularLocation>
</comment>
<evidence type="ECO:0000256" key="2">
    <source>
        <dbReference type="ARBA" id="ARBA00022517"/>
    </source>
</evidence>
<evidence type="ECO:0000256" key="4">
    <source>
        <dbReference type="ARBA" id="ARBA00022741"/>
    </source>
</evidence>
<dbReference type="GO" id="GO:0034511">
    <property type="term" value="F:U3 snoRNA binding"/>
    <property type="evidence" value="ECO:0007669"/>
    <property type="project" value="TreeGrafter"/>
</dbReference>
<dbReference type="AlphaFoldDB" id="A0A453I5M2"/>
<dbReference type="InterPro" id="IPR037875">
    <property type="entry name" value="Bms1_N"/>
</dbReference>
<dbReference type="InterPro" id="IPR039761">
    <property type="entry name" value="Bms1/Tsr1"/>
</dbReference>
<feature type="compositionally biased region" description="Basic residues" evidence="11">
    <location>
        <begin position="1104"/>
        <end position="1113"/>
    </location>
</feature>
<keyword evidence="6" id="KW-0067">ATP-binding</keyword>
<protein>
    <recommendedName>
        <fullName evidence="12">Bms1-type G domain-containing protein</fullName>
    </recommendedName>
</protein>
<dbReference type="GO" id="GO:0003924">
    <property type="term" value="F:GTPase activity"/>
    <property type="evidence" value="ECO:0007669"/>
    <property type="project" value="TreeGrafter"/>
</dbReference>
<dbReference type="Gene3D" id="3.40.50.300">
    <property type="entry name" value="P-loop containing nucleotide triphosphate hydrolases"/>
    <property type="match status" value="1"/>
</dbReference>
<dbReference type="GO" id="GO:0000479">
    <property type="term" value="P:endonucleolytic cleavage of tricistronic rRNA transcript (SSU-rRNA, 5.8S rRNA, LSU-rRNA)"/>
    <property type="evidence" value="ECO:0007669"/>
    <property type="project" value="TreeGrafter"/>
</dbReference>
<dbReference type="PANTHER" id="PTHR12858">
    <property type="entry name" value="RIBOSOME BIOGENESIS PROTEIN"/>
    <property type="match status" value="1"/>
</dbReference>
<dbReference type="PANTHER" id="PTHR12858:SF2">
    <property type="entry name" value="RIBOSOME BIOGENESIS PROTEIN BMS1 HOMOLOG"/>
    <property type="match status" value="1"/>
</dbReference>
<keyword evidence="2" id="KW-0690">Ribosome biogenesis</keyword>
<dbReference type="InterPro" id="IPR012948">
    <property type="entry name" value="AARP2CN"/>
</dbReference>
<feature type="compositionally biased region" description="Low complexity" evidence="11">
    <location>
        <begin position="498"/>
        <end position="509"/>
    </location>
</feature>
<evidence type="ECO:0000256" key="3">
    <source>
        <dbReference type="ARBA" id="ARBA00022553"/>
    </source>
</evidence>
<keyword evidence="3" id="KW-0597">Phosphoprotein</keyword>
<evidence type="ECO:0000256" key="10">
    <source>
        <dbReference type="ARBA" id="ARBA00061391"/>
    </source>
</evidence>
<organism evidence="13 14">
    <name type="scientific">Aegilops tauschii subsp. strangulata</name>
    <name type="common">Goatgrass</name>
    <dbReference type="NCBI Taxonomy" id="200361"/>
    <lineage>
        <taxon>Eukaryota</taxon>
        <taxon>Viridiplantae</taxon>
        <taxon>Streptophyta</taxon>
        <taxon>Embryophyta</taxon>
        <taxon>Tracheophyta</taxon>
        <taxon>Spermatophyta</taxon>
        <taxon>Magnoliopsida</taxon>
        <taxon>Liliopsida</taxon>
        <taxon>Poales</taxon>
        <taxon>Poaceae</taxon>
        <taxon>BOP clade</taxon>
        <taxon>Pooideae</taxon>
        <taxon>Triticodae</taxon>
        <taxon>Triticeae</taxon>
        <taxon>Triticinae</taxon>
        <taxon>Aegilops</taxon>
    </lineage>
</organism>
<feature type="region of interest" description="Disordered" evidence="11">
    <location>
        <begin position="1055"/>
        <end position="1074"/>
    </location>
</feature>
<feature type="compositionally biased region" description="Acidic residues" evidence="11">
    <location>
        <begin position="550"/>
        <end position="564"/>
    </location>
</feature>
<feature type="region of interest" description="Disordered" evidence="11">
    <location>
        <begin position="649"/>
        <end position="668"/>
    </location>
</feature>
<dbReference type="FunFam" id="3.40.50.300:FF:000105">
    <property type="entry name" value="BMS1 ribosome biogenesis factor"/>
    <property type="match status" value="1"/>
</dbReference>
<dbReference type="PROSITE" id="PS51714">
    <property type="entry name" value="G_BMS1"/>
    <property type="match status" value="1"/>
</dbReference>
<proteinExistence type="inferred from homology"/>
<dbReference type="SMART" id="SM00785">
    <property type="entry name" value="AARP2CN"/>
    <property type="match status" value="1"/>
</dbReference>
<dbReference type="Pfam" id="PF04950">
    <property type="entry name" value="RIBIOP_C"/>
    <property type="match status" value="1"/>
</dbReference>
<feature type="region of interest" description="Disordered" evidence="11">
    <location>
        <begin position="549"/>
        <end position="574"/>
    </location>
</feature>
<reference evidence="13" key="3">
    <citation type="journal article" date="2017" name="Nature">
        <title>Genome sequence of the progenitor of the wheat D genome Aegilops tauschii.</title>
        <authorList>
            <person name="Luo M.C."/>
            <person name="Gu Y.Q."/>
            <person name="Puiu D."/>
            <person name="Wang H."/>
            <person name="Twardziok S.O."/>
            <person name="Deal K.R."/>
            <person name="Huo N."/>
            <person name="Zhu T."/>
            <person name="Wang L."/>
            <person name="Wang Y."/>
            <person name="McGuire P.E."/>
            <person name="Liu S."/>
            <person name="Long H."/>
            <person name="Ramasamy R.K."/>
            <person name="Rodriguez J.C."/>
            <person name="Van S.L."/>
            <person name="Yuan L."/>
            <person name="Wang Z."/>
            <person name="Xia Z."/>
            <person name="Xiao L."/>
            <person name="Anderson O.D."/>
            <person name="Ouyang S."/>
            <person name="Liang Y."/>
            <person name="Zimin A.V."/>
            <person name="Pertea G."/>
            <person name="Qi P."/>
            <person name="Bennetzen J.L."/>
            <person name="Dai X."/>
            <person name="Dawson M.W."/>
            <person name="Muller H.G."/>
            <person name="Kugler K."/>
            <person name="Rivarola-Duarte L."/>
            <person name="Spannagl M."/>
            <person name="Mayer K.F.X."/>
            <person name="Lu F.H."/>
            <person name="Bevan M.W."/>
            <person name="Leroy P."/>
            <person name="Li P."/>
            <person name="You F.M."/>
            <person name="Sun Q."/>
            <person name="Liu Z."/>
            <person name="Lyons E."/>
            <person name="Wicker T."/>
            <person name="Salzberg S.L."/>
            <person name="Devos K.M."/>
            <person name="Dvorak J."/>
        </authorList>
    </citation>
    <scope>NUCLEOTIDE SEQUENCE [LARGE SCALE GENOMIC DNA]</scope>
    <source>
        <strain evidence="13">cv. AL8/78</strain>
    </source>
</reference>
<evidence type="ECO:0000256" key="5">
    <source>
        <dbReference type="ARBA" id="ARBA00022801"/>
    </source>
</evidence>
<dbReference type="CDD" id="cd01882">
    <property type="entry name" value="BMS1"/>
    <property type="match status" value="1"/>
</dbReference>
<evidence type="ECO:0000256" key="6">
    <source>
        <dbReference type="ARBA" id="ARBA00022840"/>
    </source>
</evidence>
<feature type="compositionally biased region" description="Acidic residues" evidence="11">
    <location>
        <begin position="691"/>
        <end position="702"/>
    </location>
</feature>
<accession>A0A453I5M2</accession>
<feature type="compositionally biased region" description="Acidic residues" evidence="11">
    <location>
        <begin position="472"/>
        <end position="495"/>
    </location>
</feature>
<feature type="region of interest" description="Disordered" evidence="11">
    <location>
        <begin position="412"/>
        <end position="449"/>
    </location>
</feature>
<comment type="catalytic activity">
    <reaction evidence="9">
        <text>GTP + H2O = GDP + phosphate + H(+)</text>
        <dbReference type="Rhea" id="RHEA:19669"/>
        <dbReference type="ChEBI" id="CHEBI:15377"/>
        <dbReference type="ChEBI" id="CHEBI:15378"/>
        <dbReference type="ChEBI" id="CHEBI:37565"/>
        <dbReference type="ChEBI" id="CHEBI:43474"/>
        <dbReference type="ChEBI" id="CHEBI:58189"/>
    </reaction>
    <physiologicalReaction direction="left-to-right" evidence="9">
        <dbReference type="Rhea" id="RHEA:19670"/>
    </physiologicalReaction>
</comment>
<keyword evidence="8" id="KW-0539">Nucleus</keyword>
<dbReference type="InterPro" id="IPR030387">
    <property type="entry name" value="G_Bms1/Tsr1_dom"/>
</dbReference>
<evidence type="ECO:0000256" key="7">
    <source>
        <dbReference type="ARBA" id="ARBA00023134"/>
    </source>
</evidence>
<dbReference type="EnsemblPlants" id="AET4Gv20454100.7">
    <property type="protein sequence ID" value="AET4Gv20454100.7"/>
    <property type="gene ID" value="AET4Gv20454100"/>
</dbReference>
<feature type="compositionally biased region" description="Basic and acidic residues" evidence="11">
    <location>
        <begin position="1114"/>
        <end position="1144"/>
    </location>
</feature>
<feature type="region of interest" description="Disordered" evidence="11">
    <location>
        <begin position="466"/>
        <end position="521"/>
    </location>
</feature>
<sequence length="1151" mass="129813">PLSPGFLSRKAFAFRSATKAKRLQSRSAEIEQRRLHVPIMDRSIGEPPPFVVVVQGPPQVGKSLLIKCLVKHYTKQNLSDVRGPITVVSGKSRRVQFLECPSDINGMIDAAKIADLALLLIDGSYGFEMDTFEFLNIMQVHGFPKVMGVLTHLDQFKDVKKLRKTKQRLKHRFWAEIKEGAKLFYLSGLIHGKYTKREVHNLARFISVIKPIPLSWRMAHPYLLADRFEDVTSSESVRLNRKCDRKITLYGYLRGCNMKRGTKVHITGAGDFSLSGVTSLADPCPLPSAAKKRGLRDKEKLFYAPMSGLGDLLYDKDAVYININDHLVQFSNTDDNNASKKQGKGNDVGVALVKTLQNTKYSLDEKLDQSFINFFGRRPAAQSEDSDMTGNAISSRQNDQGEANILAQVGGNNLSSAGTLESNGHSSSECSSDSEGDNDDDIQPSDHGVDLREEVEFCNGRMRRKAVSANFQDDDDDDGSDNEDDSHNEDSDDDHLSEGSLSSDGSGEALDSDDGTENTSKWKKSLLARTLARRGASLMQLVYGQASAELDNDSGEEGSSDEEIFVPKGQKKQVKNELPSFDDIDAEDYSKFLKVELRDWSNEDLIKSIRDRFVTGDWSKASLRGREVDENGEGDEEIDGDFEDLETGEVHKSQAAESAAGKPGVQKEDELKVEELRLKKLALKAKFDSEYDGSDLSGEEVDNEKKKSKREQPDAGGYFDKLKEEIELRKQMNVSELNDLDEDTRVEIEGFRTGTYVRLEIHGVPYELVEHFDPCHPILVGGIGLGEENTGYMQVSLKRHRWHRKVLKTKDPIVVSIGWRRFQTTPVYAIEDRNGRHRMLKYTPEHMHCFAMFWGPLAPPKSGVLAVQSLSSNKVPFRITATGWVQEFNNTARIMKKIKLTGAPCKIFKKTALIKGMFTSDLEVARFEGAAIRTVSGIRGQVKKAAKIEPGDALRRKGEITEGIARCTFEDKVLMSDIVFMRAWVNVEVPTYCNLVTTSLQPRDQMWQGMRTTAELRKAHNIPIPHNKDSVYKGIERKVRKFNAIEVPRKLQPLLPFKSKPKDRPKGKKGSAVDMIPEIMNIGEKKIHGALQQLHLLKHEKTRKEKIKRGLQKKAHEAQKAKTDEITRKRQREDRRERYREEDKKKKRARK</sequence>
<dbReference type="GO" id="GO:0032040">
    <property type="term" value="C:small-subunit processome"/>
    <property type="evidence" value="ECO:0007669"/>
    <property type="project" value="UniProtKB-ARBA"/>
</dbReference>
<keyword evidence="5" id="KW-0378">Hydrolase</keyword>
<evidence type="ECO:0000259" key="12">
    <source>
        <dbReference type="PROSITE" id="PS51714"/>
    </source>
</evidence>
<feature type="compositionally biased region" description="Basic residues" evidence="11">
    <location>
        <begin position="1059"/>
        <end position="1069"/>
    </location>
</feature>
<feature type="compositionally biased region" description="Low complexity" evidence="11">
    <location>
        <begin position="422"/>
        <end position="431"/>
    </location>
</feature>
<dbReference type="SUPFAM" id="SSF52540">
    <property type="entry name" value="P-loop containing nucleoside triphosphate hydrolases"/>
    <property type="match status" value="1"/>
</dbReference>
<dbReference type="InterPro" id="IPR007034">
    <property type="entry name" value="BMS1_TSR1_C"/>
</dbReference>
<feature type="compositionally biased region" description="Polar residues" evidence="11">
    <location>
        <begin position="412"/>
        <end position="421"/>
    </location>
</feature>
<dbReference type="GO" id="GO:0030686">
    <property type="term" value="C:90S preribosome"/>
    <property type="evidence" value="ECO:0007669"/>
    <property type="project" value="TreeGrafter"/>
</dbReference>
<feature type="compositionally biased region" description="Acidic residues" evidence="11">
    <location>
        <begin position="432"/>
        <end position="443"/>
    </location>
</feature>
<dbReference type="Proteomes" id="UP000015105">
    <property type="component" value="Chromosome 4D"/>
</dbReference>
<dbReference type="GO" id="GO:0005524">
    <property type="term" value="F:ATP binding"/>
    <property type="evidence" value="ECO:0007669"/>
    <property type="project" value="UniProtKB-KW"/>
</dbReference>
<feature type="region of interest" description="Disordered" evidence="11">
    <location>
        <begin position="1101"/>
        <end position="1151"/>
    </location>
</feature>
<keyword evidence="7" id="KW-0342">GTP-binding</keyword>
<feature type="region of interest" description="Disordered" evidence="11">
    <location>
        <begin position="691"/>
        <end position="716"/>
    </location>
</feature>
<evidence type="ECO:0000256" key="1">
    <source>
        <dbReference type="ARBA" id="ARBA00004604"/>
    </source>
</evidence>
<dbReference type="Pfam" id="PF08142">
    <property type="entry name" value="AARP2CN"/>
    <property type="match status" value="1"/>
</dbReference>
<evidence type="ECO:0000256" key="9">
    <source>
        <dbReference type="ARBA" id="ARBA00049117"/>
    </source>
</evidence>
<dbReference type="Gramene" id="AET4Gv20454100.7">
    <property type="protein sequence ID" value="AET4Gv20454100.7"/>
    <property type="gene ID" value="AET4Gv20454100"/>
</dbReference>
<keyword evidence="14" id="KW-1185">Reference proteome</keyword>
<comment type="similarity">
    <text evidence="10">Belongs to the TRAFAC class translation factor GTPase superfamily. Bms1-like GTPase family. BMS1 subfamily.</text>
</comment>
<reference evidence="13" key="5">
    <citation type="journal article" date="2021" name="G3 (Bethesda)">
        <title>Aegilops tauschii genome assembly Aet v5.0 features greater sequence contiguity and improved annotation.</title>
        <authorList>
            <person name="Wang L."/>
            <person name="Zhu T."/>
            <person name="Rodriguez J.C."/>
            <person name="Deal K.R."/>
            <person name="Dubcovsky J."/>
            <person name="McGuire P.E."/>
            <person name="Lux T."/>
            <person name="Spannagl M."/>
            <person name="Mayer K.F.X."/>
            <person name="Baldrich P."/>
            <person name="Meyers B.C."/>
            <person name="Huo N."/>
            <person name="Gu Y.Q."/>
            <person name="Zhou H."/>
            <person name="Devos K.M."/>
            <person name="Bennetzen J.L."/>
            <person name="Unver T."/>
            <person name="Budak H."/>
            <person name="Gulick P.J."/>
            <person name="Galiba G."/>
            <person name="Kalapos B."/>
            <person name="Nelson D.R."/>
            <person name="Li P."/>
            <person name="You F.M."/>
            <person name="Luo M.C."/>
            <person name="Dvorak J."/>
        </authorList>
    </citation>
    <scope>NUCLEOTIDE SEQUENCE [LARGE SCALE GENOMIC DNA]</scope>
    <source>
        <strain evidence="13">cv. AL8/78</strain>
    </source>
</reference>
<evidence type="ECO:0000256" key="8">
    <source>
        <dbReference type="ARBA" id="ARBA00023242"/>
    </source>
</evidence>
<evidence type="ECO:0000313" key="14">
    <source>
        <dbReference type="Proteomes" id="UP000015105"/>
    </source>
</evidence>
<dbReference type="InterPro" id="IPR027417">
    <property type="entry name" value="P-loop_NTPase"/>
</dbReference>
<reference evidence="14" key="1">
    <citation type="journal article" date="2014" name="Science">
        <title>Ancient hybridizations among the ancestral genomes of bread wheat.</title>
        <authorList>
            <consortium name="International Wheat Genome Sequencing Consortium,"/>
            <person name="Marcussen T."/>
            <person name="Sandve S.R."/>
            <person name="Heier L."/>
            <person name="Spannagl M."/>
            <person name="Pfeifer M."/>
            <person name="Jakobsen K.S."/>
            <person name="Wulff B.B."/>
            <person name="Steuernagel B."/>
            <person name="Mayer K.F."/>
            <person name="Olsen O.A."/>
        </authorList>
    </citation>
    <scope>NUCLEOTIDE SEQUENCE [LARGE SCALE GENOMIC DNA]</scope>
    <source>
        <strain evidence="14">cv. AL8/78</strain>
    </source>
</reference>
<feature type="domain" description="Bms1-type G" evidence="12">
    <location>
        <begin position="47"/>
        <end position="212"/>
    </location>
</feature>
<evidence type="ECO:0000256" key="11">
    <source>
        <dbReference type="SAM" id="MobiDB-lite"/>
    </source>
</evidence>
<dbReference type="GO" id="GO:0000462">
    <property type="term" value="P:maturation of SSU-rRNA from tricistronic rRNA transcript (SSU-rRNA, 5.8S rRNA, LSU-rRNA)"/>
    <property type="evidence" value="ECO:0007669"/>
    <property type="project" value="TreeGrafter"/>
</dbReference>
<dbReference type="GO" id="GO:0005654">
    <property type="term" value="C:nucleoplasm"/>
    <property type="evidence" value="ECO:0007669"/>
    <property type="project" value="UniProtKB-ARBA"/>
</dbReference>
<name>A0A453I5M2_AEGTS</name>
<keyword evidence="4" id="KW-0547">Nucleotide-binding</keyword>